<dbReference type="EMBL" id="WSRS01000079">
    <property type="protein sequence ID" value="MVX59500.1"/>
    <property type="molecule type" value="Genomic_DNA"/>
</dbReference>
<dbReference type="PANTHER" id="PTHR48111">
    <property type="entry name" value="REGULATOR OF RPOS"/>
    <property type="match status" value="1"/>
</dbReference>
<protein>
    <submittedName>
        <fullName evidence="10">Response regulator</fullName>
    </submittedName>
</protein>
<dbReference type="InterPro" id="IPR011006">
    <property type="entry name" value="CheY-like_superfamily"/>
</dbReference>
<dbReference type="PANTHER" id="PTHR48111:SF22">
    <property type="entry name" value="REGULATOR OF RPOS"/>
    <property type="match status" value="1"/>
</dbReference>
<name>A0A7X3KCF2_9STRE</name>
<dbReference type="PROSITE" id="PS50110">
    <property type="entry name" value="RESPONSE_REGULATORY"/>
    <property type="match status" value="1"/>
</dbReference>
<dbReference type="GO" id="GO:0000976">
    <property type="term" value="F:transcription cis-regulatory region binding"/>
    <property type="evidence" value="ECO:0007669"/>
    <property type="project" value="TreeGrafter"/>
</dbReference>
<dbReference type="PROSITE" id="PS51755">
    <property type="entry name" value="OMPR_PHOB"/>
    <property type="match status" value="1"/>
</dbReference>
<keyword evidence="1 6" id="KW-0597">Phosphoprotein</keyword>
<dbReference type="SUPFAM" id="SSF46894">
    <property type="entry name" value="C-terminal effector domain of the bipartite response regulators"/>
    <property type="match status" value="1"/>
</dbReference>
<feature type="DNA-binding region" description="OmpR/PhoB-type" evidence="7">
    <location>
        <begin position="132"/>
        <end position="229"/>
    </location>
</feature>
<feature type="domain" description="Response regulatory" evidence="8">
    <location>
        <begin position="4"/>
        <end position="118"/>
    </location>
</feature>
<proteinExistence type="predicted"/>
<dbReference type="InterPro" id="IPR036388">
    <property type="entry name" value="WH-like_DNA-bd_sf"/>
</dbReference>
<dbReference type="SUPFAM" id="SSF52172">
    <property type="entry name" value="CheY-like"/>
    <property type="match status" value="1"/>
</dbReference>
<keyword evidence="2" id="KW-0902">Two-component regulatory system</keyword>
<gene>
    <name evidence="10" type="ORF">E5983_07625</name>
</gene>
<reference evidence="10 11" key="1">
    <citation type="submission" date="2019-12" db="EMBL/GenBank/DDBJ databases">
        <title>Microbes associate with the intestines of laboratory mice.</title>
        <authorList>
            <person name="Navarre W."/>
            <person name="Wong E."/>
        </authorList>
    </citation>
    <scope>NUCLEOTIDE SEQUENCE [LARGE SCALE GENOMIC DNA]</scope>
    <source>
        <strain evidence="10 11">NM51_B2-22</strain>
    </source>
</reference>
<dbReference type="InterPro" id="IPR001867">
    <property type="entry name" value="OmpR/PhoB-type_DNA-bd"/>
</dbReference>
<evidence type="ECO:0000259" key="8">
    <source>
        <dbReference type="PROSITE" id="PS50110"/>
    </source>
</evidence>
<dbReference type="Gene3D" id="3.40.50.2300">
    <property type="match status" value="1"/>
</dbReference>
<dbReference type="OrthoDB" id="9790442at2"/>
<dbReference type="InterPro" id="IPR001789">
    <property type="entry name" value="Sig_transdc_resp-reg_receiver"/>
</dbReference>
<dbReference type="RefSeq" id="WP_160333270.1">
    <property type="nucleotide sequence ID" value="NZ_WSRS01000079.1"/>
</dbReference>
<organism evidence="10 11">
    <name type="scientific">Streptococcus danieliae</name>
    <dbReference type="NCBI Taxonomy" id="747656"/>
    <lineage>
        <taxon>Bacteria</taxon>
        <taxon>Bacillati</taxon>
        <taxon>Bacillota</taxon>
        <taxon>Bacilli</taxon>
        <taxon>Lactobacillales</taxon>
        <taxon>Streptococcaceae</taxon>
        <taxon>Streptococcus</taxon>
    </lineage>
</organism>
<dbReference type="InterPro" id="IPR016032">
    <property type="entry name" value="Sig_transdc_resp-reg_C-effctor"/>
</dbReference>
<dbReference type="CDD" id="cd00383">
    <property type="entry name" value="trans_reg_C"/>
    <property type="match status" value="1"/>
</dbReference>
<evidence type="ECO:0000256" key="5">
    <source>
        <dbReference type="ARBA" id="ARBA00023163"/>
    </source>
</evidence>
<evidence type="ECO:0000256" key="2">
    <source>
        <dbReference type="ARBA" id="ARBA00023012"/>
    </source>
</evidence>
<evidence type="ECO:0000259" key="9">
    <source>
        <dbReference type="PROSITE" id="PS51755"/>
    </source>
</evidence>
<feature type="domain" description="OmpR/PhoB-type" evidence="9">
    <location>
        <begin position="132"/>
        <end position="229"/>
    </location>
</feature>
<dbReference type="SMART" id="SM00862">
    <property type="entry name" value="Trans_reg_C"/>
    <property type="match status" value="1"/>
</dbReference>
<dbReference type="GO" id="GO:0032993">
    <property type="term" value="C:protein-DNA complex"/>
    <property type="evidence" value="ECO:0007669"/>
    <property type="project" value="TreeGrafter"/>
</dbReference>
<feature type="modified residue" description="4-aspartylphosphate" evidence="6">
    <location>
        <position position="53"/>
    </location>
</feature>
<keyword evidence="3" id="KW-0805">Transcription regulation</keyword>
<accession>A0A7X3KCF2</accession>
<evidence type="ECO:0000256" key="6">
    <source>
        <dbReference type="PROSITE-ProRule" id="PRU00169"/>
    </source>
</evidence>
<dbReference type="GO" id="GO:0005829">
    <property type="term" value="C:cytosol"/>
    <property type="evidence" value="ECO:0007669"/>
    <property type="project" value="TreeGrafter"/>
</dbReference>
<evidence type="ECO:0000256" key="1">
    <source>
        <dbReference type="ARBA" id="ARBA00022553"/>
    </source>
</evidence>
<dbReference type="InterPro" id="IPR039420">
    <property type="entry name" value="WalR-like"/>
</dbReference>
<evidence type="ECO:0000256" key="7">
    <source>
        <dbReference type="PROSITE-ProRule" id="PRU01091"/>
    </source>
</evidence>
<dbReference type="GO" id="GO:0006355">
    <property type="term" value="P:regulation of DNA-templated transcription"/>
    <property type="evidence" value="ECO:0007669"/>
    <property type="project" value="InterPro"/>
</dbReference>
<keyword evidence="5" id="KW-0804">Transcription</keyword>
<dbReference type="AlphaFoldDB" id="A0A7X3KCF2"/>
<comment type="caution">
    <text evidence="10">The sequence shown here is derived from an EMBL/GenBank/DDBJ whole genome shotgun (WGS) entry which is preliminary data.</text>
</comment>
<dbReference type="Proteomes" id="UP000461595">
    <property type="component" value="Unassembled WGS sequence"/>
</dbReference>
<evidence type="ECO:0000256" key="3">
    <source>
        <dbReference type="ARBA" id="ARBA00023015"/>
    </source>
</evidence>
<dbReference type="GO" id="GO:0000156">
    <property type="term" value="F:phosphorelay response regulator activity"/>
    <property type="evidence" value="ECO:0007669"/>
    <property type="project" value="TreeGrafter"/>
</dbReference>
<dbReference type="Pfam" id="PF00486">
    <property type="entry name" value="Trans_reg_C"/>
    <property type="match status" value="1"/>
</dbReference>
<evidence type="ECO:0000256" key="4">
    <source>
        <dbReference type="ARBA" id="ARBA00023125"/>
    </source>
</evidence>
<evidence type="ECO:0000313" key="10">
    <source>
        <dbReference type="EMBL" id="MVX59500.1"/>
    </source>
</evidence>
<evidence type="ECO:0000313" key="11">
    <source>
        <dbReference type="Proteomes" id="UP000461595"/>
    </source>
</evidence>
<dbReference type="Pfam" id="PF00072">
    <property type="entry name" value="Response_reg"/>
    <property type="match status" value="1"/>
</dbReference>
<keyword evidence="4 7" id="KW-0238">DNA-binding</keyword>
<sequence>MGKRIVLIEQDCHLARFLSLELESAGYEVQWLEDQQEALELAATRAIDLFLFDLQAGLESNQAFFKTLEQVRPAAVLIALASPEDLQLQQELIQRYAVLAAVKPFVASILLEQIASIFRGRDFIDKHCSQMQKITKHRHLTVDLVNHLVYRNGEPLALTRREYDLLVTLMASSSALSREELLERIWKYENPSGTNIVDVYIRYLRGKIDVPGQASYIETVRGVGYKMRDAVL</sequence>
<dbReference type="Gene3D" id="1.10.10.10">
    <property type="entry name" value="Winged helix-like DNA-binding domain superfamily/Winged helix DNA-binding domain"/>
    <property type="match status" value="1"/>
</dbReference>